<comment type="similarity">
    <text evidence="2">Belongs to the UPF0382 family.</text>
</comment>
<dbReference type="AlphaFoldDB" id="A0A1M6AHJ0"/>
<organism evidence="7 8">
    <name type="scientific">Pseudozobellia thermophila</name>
    <dbReference type="NCBI Taxonomy" id="192903"/>
    <lineage>
        <taxon>Bacteria</taxon>
        <taxon>Pseudomonadati</taxon>
        <taxon>Bacteroidota</taxon>
        <taxon>Flavobacteriia</taxon>
        <taxon>Flavobacteriales</taxon>
        <taxon>Flavobacteriaceae</taxon>
        <taxon>Pseudozobellia</taxon>
    </lineage>
</organism>
<evidence type="ECO:0000256" key="4">
    <source>
        <dbReference type="ARBA" id="ARBA00022989"/>
    </source>
</evidence>
<evidence type="ECO:0000256" key="1">
    <source>
        <dbReference type="ARBA" id="ARBA00004141"/>
    </source>
</evidence>
<dbReference type="OrthoDB" id="9802121at2"/>
<dbReference type="Proteomes" id="UP000184543">
    <property type="component" value="Unassembled WGS sequence"/>
</dbReference>
<dbReference type="PANTHER" id="PTHR43461:SF1">
    <property type="entry name" value="TRANSMEMBRANE PROTEIN 256"/>
    <property type="match status" value="1"/>
</dbReference>
<keyword evidence="3 6" id="KW-0812">Transmembrane</keyword>
<feature type="transmembrane region" description="Helical" evidence="6">
    <location>
        <begin position="47"/>
        <end position="63"/>
    </location>
</feature>
<keyword evidence="8" id="KW-1185">Reference proteome</keyword>
<comment type="subcellular location">
    <subcellularLocation>
        <location evidence="1">Membrane</location>
        <topology evidence="1">Multi-pass membrane protein</topology>
    </subcellularLocation>
</comment>
<evidence type="ECO:0000313" key="8">
    <source>
        <dbReference type="Proteomes" id="UP000184543"/>
    </source>
</evidence>
<gene>
    <name evidence="7" type="ORF">SAMN04488513_10160</name>
</gene>
<evidence type="ECO:0000313" key="7">
    <source>
        <dbReference type="EMBL" id="SHI35912.1"/>
    </source>
</evidence>
<proteinExistence type="inferred from homology"/>
<evidence type="ECO:0000256" key="2">
    <source>
        <dbReference type="ARBA" id="ARBA00009694"/>
    </source>
</evidence>
<evidence type="ECO:0000256" key="5">
    <source>
        <dbReference type="ARBA" id="ARBA00023136"/>
    </source>
</evidence>
<sequence>MNKTICGVGALLGMLAVILGAFGAHGLEKLIDPSSLQSFETGVRYQMYHALLLLVLGVMPQLGASDKKAIFYLVGAGTVLFSFSIYLLATNELTGFDFRSIGFVTPVGGTLLIVGWGLFGYRVYKRFN</sequence>
<reference evidence="8" key="1">
    <citation type="submission" date="2016-11" db="EMBL/GenBank/DDBJ databases">
        <authorList>
            <person name="Varghese N."/>
            <person name="Submissions S."/>
        </authorList>
    </citation>
    <scope>NUCLEOTIDE SEQUENCE [LARGE SCALE GENOMIC DNA]</scope>
    <source>
        <strain evidence="8">DSM 19858</strain>
    </source>
</reference>
<keyword evidence="5 6" id="KW-0472">Membrane</keyword>
<evidence type="ECO:0000256" key="3">
    <source>
        <dbReference type="ARBA" id="ARBA00022692"/>
    </source>
</evidence>
<protein>
    <submittedName>
        <fullName evidence="7">Uncharacterized membrane protein YgdD, TMEM256/DUF423 family</fullName>
    </submittedName>
</protein>
<feature type="transmembrane region" description="Helical" evidence="6">
    <location>
        <begin position="70"/>
        <end position="89"/>
    </location>
</feature>
<dbReference type="Pfam" id="PF04241">
    <property type="entry name" value="DUF423"/>
    <property type="match status" value="1"/>
</dbReference>
<dbReference type="InterPro" id="IPR006696">
    <property type="entry name" value="DUF423"/>
</dbReference>
<dbReference type="RefSeq" id="WP_072986607.1">
    <property type="nucleotide sequence ID" value="NZ_FQYU01000001.1"/>
</dbReference>
<accession>A0A1M6AHJ0</accession>
<dbReference type="GO" id="GO:0005886">
    <property type="term" value="C:plasma membrane"/>
    <property type="evidence" value="ECO:0007669"/>
    <property type="project" value="TreeGrafter"/>
</dbReference>
<dbReference type="STRING" id="192903.SAMN04488513_10160"/>
<keyword evidence="4 6" id="KW-1133">Transmembrane helix</keyword>
<dbReference type="PANTHER" id="PTHR43461">
    <property type="entry name" value="TRANSMEMBRANE PROTEIN 256"/>
    <property type="match status" value="1"/>
</dbReference>
<name>A0A1M6AHJ0_9FLAO</name>
<feature type="transmembrane region" description="Helical" evidence="6">
    <location>
        <begin position="101"/>
        <end position="124"/>
    </location>
</feature>
<evidence type="ECO:0000256" key="6">
    <source>
        <dbReference type="SAM" id="Phobius"/>
    </source>
</evidence>
<dbReference type="EMBL" id="FQYU01000001">
    <property type="protein sequence ID" value="SHI35912.1"/>
    <property type="molecule type" value="Genomic_DNA"/>
</dbReference>